<dbReference type="EMBL" id="RBNI01017671">
    <property type="protein sequence ID" value="RUP00765.1"/>
    <property type="molecule type" value="Genomic_DNA"/>
</dbReference>
<keyword evidence="2" id="KW-1185">Reference proteome</keyword>
<organism evidence="1 2">
    <name type="scientific">Jimgerdemannia flammicorona</name>
    <dbReference type="NCBI Taxonomy" id="994334"/>
    <lineage>
        <taxon>Eukaryota</taxon>
        <taxon>Fungi</taxon>
        <taxon>Fungi incertae sedis</taxon>
        <taxon>Mucoromycota</taxon>
        <taxon>Mucoromycotina</taxon>
        <taxon>Endogonomycetes</taxon>
        <taxon>Endogonales</taxon>
        <taxon>Endogonaceae</taxon>
        <taxon>Jimgerdemannia</taxon>
    </lineage>
</organism>
<proteinExistence type="predicted"/>
<accession>A0A433AD78</accession>
<evidence type="ECO:0000313" key="1">
    <source>
        <dbReference type="EMBL" id="RUP00765.1"/>
    </source>
</evidence>
<dbReference type="AlphaFoldDB" id="A0A433AD78"/>
<protein>
    <submittedName>
        <fullName evidence="1">Uncharacterized protein</fullName>
    </submittedName>
</protein>
<gene>
    <name evidence="1" type="ORF">BC936DRAFT_140710</name>
</gene>
<sequence length="223" mass="24440">MPDMQPVVSVITYSNGVVFNGMTYKTGLVTIHLETVRKAVHCLPMGMNGCVILPVRIAIEENEANFYTELNTVPSDINNTSADSTNPTTLLDVPLDDAPLPTTILGIRQDRAPSATTNTLDMEWLTTNDTTALDMEWLTTNDTTIFDMLSPFTSTWESPTDISLDDTTLPENFSNIEGELNASVNTACIWTPQENQAHPEEHIGALRTPPLTGRSVQELVTSV</sequence>
<name>A0A433AD78_9FUNG</name>
<evidence type="ECO:0000313" key="2">
    <source>
        <dbReference type="Proteomes" id="UP000268093"/>
    </source>
</evidence>
<dbReference type="Proteomes" id="UP000268093">
    <property type="component" value="Unassembled WGS sequence"/>
</dbReference>
<reference evidence="1 2" key="1">
    <citation type="journal article" date="2018" name="New Phytol.">
        <title>Phylogenomics of Endogonaceae and evolution of mycorrhizas within Mucoromycota.</title>
        <authorList>
            <person name="Chang Y."/>
            <person name="Desiro A."/>
            <person name="Na H."/>
            <person name="Sandor L."/>
            <person name="Lipzen A."/>
            <person name="Clum A."/>
            <person name="Barry K."/>
            <person name="Grigoriev I.V."/>
            <person name="Martin F.M."/>
            <person name="Stajich J.E."/>
            <person name="Smith M.E."/>
            <person name="Bonito G."/>
            <person name="Spatafora J.W."/>
        </authorList>
    </citation>
    <scope>NUCLEOTIDE SEQUENCE [LARGE SCALE GENOMIC DNA]</scope>
    <source>
        <strain evidence="1 2">GMNB39</strain>
    </source>
</reference>
<comment type="caution">
    <text evidence="1">The sequence shown here is derived from an EMBL/GenBank/DDBJ whole genome shotgun (WGS) entry which is preliminary data.</text>
</comment>